<dbReference type="InterPro" id="IPR056139">
    <property type="entry name" value="DUF7722"/>
</dbReference>
<name>A0A067K0L0_JATCU</name>
<evidence type="ECO:0000313" key="3">
    <source>
        <dbReference type="EMBL" id="KDP25334.1"/>
    </source>
</evidence>
<evidence type="ECO:0000259" key="2">
    <source>
        <dbReference type="Pfam" id="PF24847"/>
    </source>
</evidence>
<dbReference type="PANTHER" id="PTHR33513">
    <property type="entry name" value="OS06G0523300 PROTEIN"/>
    <property type="match status" value="1"/>
</dbReference>
<dbReference type="STRING" id="180498.A0A067K0L0"/>
<reference evidence="3 4" key="1">
    <citation type="journal article" date="2014" name="PLoS ONE">
        <title>Global Analysis of Gene Expression Profiles in Physic Nut (Jatropha curcas L.) Seedlings Exposed to Salt Stress.</title>
        <authorList>
            <person name="Zhang L."/>
            <person name="Zhang C."/>
            <person name="Wu P."/>
            <person name="Chen Y."/>
            <person name="Li M."/>
            <person name="Jiang H."/>
            <person name="Wu G."/>
        </authorList>
    </citation>
    <scope>NUCLEOTIDE SEQUENCE [LARGE SCALE GENOMIC DNA]</scope>
    <source>
        <strain evidence="4">cv. GZQX0401</strain>
        <tissue evidence="3">Young leaves</tissue>
    </source>
</reference>
<proteinExistence type="predicted"/>
<feature type="region of interest" description="Disordered" evidence="1">
    <location>
        <begin position="1"/>
        <end position="26"/>
    </location>
</feature>
<evidence type="ECO:0000313" key="4">
    <source>
        <dbReference type="Proteomes" id="UP000027138"/>
    </source>
</evidence>
<sequence length="87" mass="10143">MSGTIFSNTAAAGFKPNGHQNQETKKTENCFFRMPLHYPRFKKSDYQNMPEWKLDCLLKEYGLPVMGDVDEKRKFAMGAFLWPSEME</sequence>
<dbReference type="OrthoDB" id="1932905at2759"/>
<organism evidence="3 4">
    <name type="scientific">Jatropha curcas</name>
    <name type="common">Barbados nut</name>
    <dbReference type="NCBI Taxonomy" id="180498"/>
    <lineage>
        <taxon>Eukaryota</taxon>
        <taxon>Viridiplantae</taxon>
        <taxon>Streptophyta</taxon>
        <taxon>Embryophyta</taxon>
        <taxon>Tracheophyta</taxon>
        <taxon>Spermatophyta</taxon>
        <taxon>Magnoliopsida</taxon>
        <taxon>eudicotyledons</taxon>
        <taxon>Gunneridae</taxon>
        <taxon>Pentapetalae</taxon>
        <taxon>rosids</taxon>
        <taxon>fabids</taxon>
        <taxon>Malpighiales</taxon>
        <taxon>Euphorbiaceae</taxon>
        <taxon>Crotonoideae</taxon>
        <taxon>Jatropheae</taxon>
        <taxon>Jatropha</taxon>
    </lineage>
</organism>
<dbReference type="EMBL" id="KK914993">
    <property type="protein sequence ID" value="KDP25334.1"/>
    <property type="molecule type" value="Genomic_DNA"/>
</dbReference>
<keyword evidence="4" id="KW-1185">Reference proteome</keyword>
<evidence type="ECO:0000256" key="1">
    <source>
        <dbReference type="SAM" id="MobiDB-lite"/>
    </source>
</evidence>
<dbReference type="PANTHER" id="PTHR33513:SF4">
    <property type="entry name" value="GB|AAF04428.1"/>
    <property type="match status" value="1"/>
</dbReference>
<feature type="domain" description="DUF7722" evidence="2">
    <location>
        <begin position="38"/>
        <end position="83"/>
    </location>
</feature>
<dbReference type="Proteomes" id="UP000027138">
    <property type="component" value="Unassembled WGS sequence"/>
</dbReference>
<accession>A0A067K0L0</accession>
<protein>
    <recommendedName>
        <fullName evidence="2">DUF7722 domain-containing protein</fullName>
    </recommendedName>
</protein>
<feature type="compositionally biased region" description="Polar residues" evidence="1">
    <location>
        <begin position="1"/>
        <end position="10"/>
    </location>
</feature>
<gene>
    <name evidence="3" type="ORF">JCGZ_20490</name>
</gene>
<dbReference type="AlphaFoldDB" id="A0A067K0L0"/>
<dbReference type="Pfam" id="PF24847">
    <property type="entry name" value="DUF7722"/>
    <property type="match status" value="1"/>
</dbReference>